<evidence type="ECO:0000259" key="1">
    <source>
        <dbReference type="SMART" id="SM00382"/>
    </source>
</evidence>
<dbReference type="PANTHER" id="PTHR43581">
    <property type="entry name" value="ATP/GTP PHOSPHATASE"/>
    <property type="match status" value="1"/>
</dbReference>
<name>A0ABT6CA65_9MICO</name>
<reference evidence="2 3" key="1">
    <citation type="submission" date="2023-03" db="EMBL/GenBank/DDBJ databases">
        <title>YIM 133296 draft genome.</title>
        <authorList>
            <person name="Xiong L."/>
        </authorList>
    </citation>
    <scope>NUCLEOTIDE SEQUENCE [LARGE SCALE GENOMIC DNA]</scope>
    <source>
        <strain evidence="2 3">YIM 133296</strain>
    </source>
</reference>
<dbReference type="Pfam" id="PF13304">
    <property type="entry name" value="AAA_21"/>
    <property type="match status" value="1"/>
</dbReference>
<protein>
    <submittedName>
        <fullName evidence="2">AAA family ATPase</fullName>
    </submittedName>
</protein>
<dbReference type="Proteomes" id="UP001528912">
    <property type="component" value="Unassembled WGS sequence"/>
</dbReference>
<dbReference type="SUPFAM" id="SSF52540">
    <property type="entry name" value="P-loop containing nucleoside triphosphate hydrolases"/>
    <property type="match status" value="1"/>
</dbReference>
<dbReference type="SMART" id="SM00382">
    <property type="entry name" value="AAA"/>
    <property type="match status" value="1"/>
</dbReference>
<evidence type="ECO:0000313" key="2">
    <source>
        <dbReference type="EMBL" id="MDF8265212.1"/>
    </source>
</evidence>
<dbReference type="InterPro" id="IPR003593">
    <property type="entry name" value="AAA+_ATPase"/>
</dbReference>
<dbReference type="RefSeq" id="WP_277192537.1">
    <property type="nucleotide sequence ID" value="NZ_JAROAV010000032.1"/>
</dbReference>
<sequence length="608" mass="66297">MRITRVETSNVGGLADCAIDLPKSPVAALAGGNGTGKSKLMACILSPWSGVIPVARPGSIAEVNVHLQLTSDERGSLNAFSELVGWGQADIPEKVTITTRHNEAAGYPRSSEPNFTVLTNGLQHEQFARSNSSLNVIYLPAERRLVPPTIQGIDLNQLSELIAWQKTAEPRAAVQNYGRLDDAEFESFAKALCVAASLPNEEGAGSGEAETAQIRWEEFRETVDALIAPKALQHLTRQHPEQLRIRTGDGDEHAVEELSSGERQALIIISRVMRAGSGHTLVLIDEPDAYLHPHLSQRLIDALSQAVGQNGQLIAATHSPSILDRLPASNILRLAHGIPPRLVADEDERLELYRVAGFRASALTQSDLLMIVEGELDYPLLNLLMPELARASIRWAGGRAQVMSEVANLAPHDIPVWGVVDRDVLADEPAPEISESVVVWPTADLEGAFLSDPGALQVMQDRGLISGDYSEADLREILDGLLAELEDNVVAELAQRSLRTSLPWRWPSPKGPEAQQRLREAVAEFASISSADVEAALSKAKEIWDAHPGEQRWHLVRGKYLLNAFAQRATHMNSGRALLEAVARDRPNLAALDELRRRVDRLMAGSSR</sequence>
<dbReference type="EMBL" id="JAROAV010000032">
    <property type="protein sequence ID" value="MDF8265212.1"/>
    <property type="molecule type" value="Genomic_DNA"/>
</dbReference>
<evidence type="ECO:0000313" key="3">
    <source>
        <dbReference type="Proteomes" id="UP001528912"/>
    </source>
</evidence>
<feature type="domain" description="AAA+ ATPase" evidence="1">
    <location>
        <begin position="23"/>
        <end position="342"/>
    </location>
</feature>
<comment type="caution">
    <text evidence="2">The sequence shown here is derived from an EMBL/GenBank/DDBJ whole genome shotgun (WGS) entry which is preliminary data.</text>
</comment>
<proteinExistence type="predicted"/>
<gene>
    <name evidence="2" type="ORF">P4R38_13225</name>
</gene>
<keyword evidence="3" id="KW-1185">Reference proteome</keyword>
<organism evidence="2 3">
    <name type="scientific">Luteipulveratus flavus</name>
    <dbReference type="NCBI Taxonomy" id="3031728"/>
    <lineage>
        <taxon>Bacteria</taxon>
        <taxon>Bacillati</taxon>
        <taxon>Actinomycetota</taxon>
        <taxon>Actinomycetes</taxon>
        <taxon>Micrococcales</taxon>
        <taxon>Dermacoccaceae</taxon>
        <taxon>Luteipulveratus</taxon>
    </lineage>
</organism>
<dbReference type="InterPro" id="IPR027417">
    <property type="entry name" value="P-loop_NTPase"/>
</dbReference>
<accession>A0ABT6CA65</accession>
<dbReference type="Gene3D" id="3.40.50.300">
    <property type="entry name" value="P-loop containing nucleotide triphosphate hydrolases"/>
    <property type="match status" value="1"/>
</dbReference>
<dbReference type="PANTHER" id="PTHR43581:SF2">
    <property type="entry name" value="EXCINUCLEASE ATPASE SUBUNIT"/>
    <property type="match status" value="1"/>
</dbReference>
<dbReference type="InterPro" id="IPR051396">
    <property type="entry name" value="Bact_Antivir_Def_Nuclease"/>
</dbReference>
<dbReference type="CDD" id="cd00267">
    <property type="entry name" value="ABC_ATPase"/>
    <property type="match status" value="1"/>
</dbReference>
<dbReference type="InterPro" id="IPR003959">
    <property type="entry name" value="ATPase_AAA_core"/>
</dbReference>